<sequence length="159" mass="16414">MERGMLAAEPASGLQGTLASPNALTEAWWWEGEEGAVLRVVRLEDTPTEGANEVVQRGQLARGSRPASRGQGGGGEGVLVHREVTFGTSCASEASQVCSLKHHGTEAAVVLPYLLLSPAPTPTIAAPASCLTPFCPVAPHPIPTGRPTTPSHAPPILAL</sequence>
<evidence type="ECO:0000313" key="3">
    <source>
        <dbReference type="Proteomes" id="UP000324222"/>
    </source>
</evidence>
<organism evidence="2 3">
    <name type="scientific">Portunus trituberculatus</name>
    <name type="common">Swimming crab</name>
    <name type="synonym">Neptunus trituberculatus</name>
    <dbReference type="NCBI Taxonomy" id="210409"/>
    <lineage>
        <taxon>Eukaryota</taxon>
        <taxon>Metazoa</taxon>
        <taxon>Ecdysozoa</taxon>
        <taxon>Arthropoda</taxon>
        <taxon>Crustacea</taxon>
        <taxon>Multicrustacea</taxon>
        <taxon>Malacostraca</taxon>
        <taxon>Eumalacostraca</taxon>
        <taxon>Eucarida</taxon>
        <taxon>Decapoda</taxon>
        <taxon>Pleocyemata</taxon>
        <taxon>Brachyura</taxon>
        <taxon>Eubrachyura</taxon>
        <taxon>Portunoidea</taxon>
        <taxon>Portunidae</taxon>
        <taxon>Portuninae</taxon>
        <taxon>Portunus</taxon>
    </lineage>
</organism>
<keyword evidence="3" id="KW-1185">Reference proteome</keyword>
<reference evidence="2 3" key="1">
    <citation type="submission" date="2019-05" db="EMBL/GenBank/DDBJ databases">
        <title>Another draft genome of Portunus trituberculatus and its Hox gene families provides insights of decapod evolution.</title>
        <authorList>
            <person name="Jeong J.-H."/>
            <person name="Song I."/>
            <person name="Kim S."/>
            <person name="Choi T."/>
            <person name="Kim D."/>
            <person name="Ryu S."/>
            <person name="Kim W."/>
        </authorList>
    </citation>
    <scope>NUCLEOTIDE SEQUENCE [LARGE SCALE GENOMIC DNA]</scope>
    <source>
        <tissue evidence="2">Muscle</tissue>
    </source>
</reference>
<dbReference type="Proteomes" id="UP000324222">
    <property type="component" value="Unassembled WGS sequence"/>
</dbReference>
<accession>A0A5B7EJM4</accession>
<protein>
    <submittedName>
        <fullName evidence="2">Uncharacterized protein</fullName>
    </submittedName>
</protein>
<dbReference type="AlphaFoldDB" id="A0A5B7EJM4"/>
<evidence type="ECO:0000256" key="1">
    <source>
        <dbReference type="SAM" id="MobiDB-lite"/>
    </source>
</evidence>
<name>A0A5B7EJM4_PORTR</name>
<comment type="caution">
    <text evidence="2">The sequence shown here is derived from an EMBL/GenBank/DDBJ whole genome shotgun (WGS) entry which is preliminary data.</text>
</comment>
<feature type="region of interest" description="Disordered" evidence="1">
    <location>
        <begin position="52"/>
        <end position="76"/>
    </location>
</feature>
<evidence type="ECO:0000313" key="2">
    <source>
        <dbReference type="EMBL" id="MPC32724.1"/>
    </source>
</evidence>
<proteinExistence type="predicted"/>
<dbReference type="EMBL" id="VSRR010002680">
    <property type="protein sequence ID" value="MPC32724.1"/>
    <property type="molecule type" value="Genomic_DNA"/>
</dbReference>
<gene>
    <name evidence="2" type="ORF">E2C01_026050</name>
</gene>